<evidence type="ECO:0000313" key="1">
    <source>
        <dbReference type="EMBL" id="TQM40567.1"/>
    </source>
</evidence>
<dbReference type="Gene3D" id="2.180.10.10">
    <property type="entry name" value="RHS repeat-associated core"/>
    <property type="match status" value="1"/>
</dbReference>
<dbReference type="EMBL" id="VFPJ01000001">
    <property type="protein sequence ID" value="TQM40567.1"/>
    <property type="molecule type" value="Genomic_DNA"/>
</dbReference>
<dbReference type="CDD" id="cd11685">
    <property type="entry name" value="UEV_TSG101-like"/>
    <property type="match status" value="1"/>
</dbReference>
<accession>A0A543G3D5</accession>
<dbReference type="AlphaFoldDB" id="A0A543G3D5"/>
<protein>
    <submittedName>
        <fullName evidence="1">RHS repeat-associated protein</fullName>
    </submittedName>
</protein>
<sequence>MAQQLGNNYYNSPYKFNGKELDDETGFYYYGARYYDPRVGIWMSVYPLAEKYPDSSPYVYVSNNPLNLIDPTGMGEEKVNDWYKDLKGVIRYDENVKTQADVDKISPGGNYIADEFSTKTANYYKDGSAFFKNEHEGYQFMIDNSNMDKKNATEHVGWITQNGVAVLPTKGKDMWGNDFENTSLHSELNVKGYMWLGSGQNLTVNFHGKKLSPIAWIHTHPDHFGGFGQSAGDTGTTNTLSIPSIVIGRDSVWGQSVKNANKNLGGSEVMSRAELKSGEISIIGNIKLLRK</sequence>
<organism evidence="1 2">
    <name type="scientific">Flavobacterium branchiophilum</name>
    <dbReference type="NCBI Taxonomy" id="55197"/>
    <lineage>
        <taxon>Bacteria</taxon>
        <taxon>Pseudomonadati</taxon>
        <taxon>Bacteroidota</taxon>
        <taxon>Flavobacteriia</taxon>
        <taxon>Flavobacteriales</taxon>
        <taxon>Flavobacteriaceae</taxon>
        <taxon>Flavobacterium</taxon>
    </lineage>
</organism>
<dbReference type="InterPro" id="IPR022385">
    <property type="entry name" value="Rhs_assc_core"/>
</dbReference>
<name>A0A543G3D5_9FLAO</name>
<dbReference type="Proteomes" id="UP000320773">
    <property type="component" value="Unassembled WGS sequence"/>
</dbReference>
<dbReference type="RefSeq" id="WP_089081839.1">
    <property type="nucleotide sequence ID" value="NZ_VFPJ01000001.1"/>
</dbReference>
<dbReference type="PANTHER" id="PTHR32305">
    <property type="match status" value="1"/>
</dbReference>
<comment type="caution">
    <text evidence="1">The sequence shown here is derived from an EMBL/GenBank/DDBJ whole genome shotgun (WGS) entry which is preliminary data.</text>
</comment>
<dbReference type="InterPro" id="IPR050708">
    <property type="entry name" value="T6SS_VgrG/RHS"/>
</dbReference>
<dbReference type="NCBIfam" id="TIGR03696">
    <property type="entry name" value="Rhs_assc_core"/>
    <property type="match status" value="1"/>
</dbReference>
<reference evidence="1 2" key="1">
    <citation type="submission" date="2019-06" db="EMBL/GenBank/DDBJ databases">
        <title>Genomic Encyclopedia of Archaeal and Bacterial Type Strains, Phase II (KMG-II): from individual species to whole genera.</title>
        <authorList>
            <person name="Goeker M."/>
        </authorList>
    </citation>
    <scope>NUCLEOTIDE SEQUENCE [LARGE SCALE GENOMIC DNA]</scope>
    <source>
        <strain evidence="1 2">DSM 24789</strain>
    </source>
</reference>
<dbReference type="PANTHER" id="PTHR32305:SF15">
    <property type="entry name" value="PROTEIN RHSA-RELATED"/>
    <property type="match status" value="1"/>
</dbReference>
<gene>
    <name evidence="1" type="ORF">BC670_1461</name>
</gene>
<proteinExistence type="predicted"/>
<evidence type="ECO:0000313" key="2">
    <source>
        <dbReference type="Proteomes" id="UP000320773"/>
    </source>
</evidence>